<feature type="domain" description="Toxin SymE-like" evidence="1">
    <location>
        <begin position="12"/>
        <end position="48"/>
    </location>
</feature>
<reference evidence="2 3" key="1">
    <citation type="submission" date="2023-08" db="EMBL/GenBank/DDBJ databases">
        <title>Complete Genome and Methylome dissection of Serratia fonticola NEB369.</title>
        <authorList>
            <person name="Fomenkov A."/>
            <person name="Roberts R.D."/>
        </authorList>
    </citation>
    <scope>NUCLEOTIDE SEQUENCE [LARGE SCALE GENOMIC DNA]</scope>
    <source>
        <strain evidence="2 3">NEB369</strain>
    </source>
</reference>
<proteinExistence type="predicted"/>
<evidence type="ECO:0000313" key="2">
    <source>
        <dbReference type="EMBL" id="WMT17333.1"/>
    </source>
</evidence>
<dbReference type="InterPro" id="IPR014944">
    <property type="entry name" value="Toxin_SymE-like"/>
</dbReference>
<keyword evidence="3" id="KW-1185">Reference proteome</keyword>
<dbReference type="EMBL" id="CP133586">
    <property type="protein sequence ID" value="WMT17333.1"/>
    <property type="molecule type" value="Genomic_DNA"/>
</dbReference>
<organism evidence="2 3">
    <name type="scientific">Serratia fonticola</name>
    <dbReference type="NCBI Taxonomy" id="47917"/>
    <lineage>
        <taxon>Bacteria</taxon>
        <taxon>Pseudomonadati</taxon>
        <taxon>Pseudomonadota</taxon>
        <taxon>Gammaproteobacteria</taxon>
        <taxon>Enterobacterales</taxon>
        <taxon>Yersiniaceae</taxon>
        <taxon>Serratia</taxon>
    </lineage>
</organism>
<name>A0ABY9PWD0_SERFO</name>
<dbReference type="Pfam" id="PF08845">
    <property type="entry name" value="SymE_toxin"/>
    <property type="match status" value="1"/>
</dbReference>
<accession>A0ABY9PWD0</accession>
<evidence type="ECO:0000313" key="3">
    <source>
        <dbReference type="Proteomes" id="UP001235341"/>
    </source>
</evidence>
<gene>
    <name evidence="2" type="ORF">RFB13_10610</name>
</gene>
<protein>
    <submittedName>
        <fullName evidence="2">SymE family type I addiction module toxin</fullName>
    </submittedName>
</protein>
<evidence type="ECO:0000259" key="1">
    <source>
        <dbReference type="Pfam" id="PF08845"/>
    </source>
</evidence>
<dbReference type="Proteomes" id="UP001235341">
    <property type="component" value="Chromosome"/>
</dbReference>
<sequence length="55" mass="6051">MDADPNIGVVWIRDNGELYLAGEWLTQCGLTEQPLAINVMPGKVVIQVQQNDILA</sequence>
<dbReference type="RefSeq" id="WP_309206786.1">
    <property type="nucleotide sequence ID" value="NZ_CP133586.1"/>
</dbReference>